<organism evidence="7 8">
    <name type="scientific">Azospirillum thiophilum</name>
    <dbReference type="NCBI Taxonomy" id="528244"/>
    <lineage>
        <taxon>Bacteria</taxon>
        <taxon>Pseudomonadati</taxon>
        <taxon>Pseudomonadota</taxon>
        <taxon>Alphaproteobacteria</taxon>
        <taxon>Rhodospirillales</taxon>
        <taxon>Azospirillaceae</taxon>
        <taxon>Azospirillum</taxon>
    </lineage>
</organism>
<comment type="catalytic activity">
    <reaction evidence="5">
        <text>glycyl-tRNA(Gly) + acetyl-CoA = N-acetylglycyl-tRNA(Gly) + CoA + H(+)</text>
        <dbReference type="Rhea" id="RHEA:81867"/>
        <dbReference type="Rhea" id="RHEA-COMP:9683"/>
        <dbReference type="Rhea" id="RHEA-COMP:19766"/>
        <dbReference type="ChEBI" id="CHEBI:15378"/>
        <dbReference type="ChEBI" id="CHEBI:57287"/>
        <dbReference type="ChEBI" id="CHEBI:57288"/>
        <dbReference type="ChEBI" id="CHEBI:78522"/>
        <dbReference type="ChEBI" id="CHEBI:232036"/>
    </reaction>
</comment>
<keyword evidence="3" id="KW-0808">Transferase</keyword>
<keyword evidence="2" id="KW-1277">Toxin-antitoxin system</keyword>
<gene>
    <name evidence="7" type="ORF">AL072_15885</name>
</gene>
<protein>
    <recommendedName>
        <fullName evidence="6">N-acetyltransferase domain-containing protein</fullName>
    </recommendedName>
</protein>
<dbReference type="InterPro" id="IPR016181">
    <property type="entry name" value="Acyl_CoA_acyltransferase"/>
</dbReference>
<dbReference type="PANTHER" id="PTHR36449:SF1">
    <property type="entry name" value="ACETYLTRANSFERASE"/>
    <property type="match status" value="1"/>
</dbReference>
<evidence type="ECO:0000256" key="3">
    <source>
        <dbReference type="ARBA" id="ARBA00022679"/>
    </source>
</evidence>
<keyword evidence="1" id="KW-0678">Repressor</keyword>
<feature type="domain" description="N-acetyltransferase" evidence="6">
    <location>
        <begin position="23"/>
        <end position="143"/>
    </location>
</feature>
<name>A0AAC8W033_9PROT</name>
<dbReference type="EMBL" id="CP012402">
    <property type="protein sequence ID" value="ALG72552.1"/>
    <property type="molecule type" value="Genomic_DNA"/>
</dbReference>
<dbReference type="AlphaFoldDB" id="A0AAC8W033"/>
<dbReference type="KEGG" id="ati:AL072_15885"/>
<evidence type="ECO:0000256" key="4">
    <source>
        <dbReference type="ARBA" id="ARBA00023315"/>
    </source>
</evidence>
<evidence type="ECO:0000259" key="6">
    <source>
        <dbReference type="Pfam" id="PF00583"/>
    </source>
</evidence>
<evidence type="ECO:0000313" key="8">
    <source>
        <dbReference type="Proteomes" id="UP000069935"/>
    </source>
</evidence>
<dbReference type="PANTHER" id="PTHR36449">
    <property type="entry name" value="ACETYLTRANSFERASE-RELATED"/>
    <property type="match status" value="1"/>
</dbReference>
<dbReference type="Gene3D" id="3.40.630.30">
    <property type="match status" value="1"/>
</dbReference>
<dbReference type="SUPFAM" id="SSF55729">
    <property type="entry name" value="Acyl-CoA N-acyltransferases (Nat)"/>
    <property type="match status" value="1"/>
</dbReference>
<dbReference type="InterPro" id="IPR000182">
    <property type="entry name" value="GNAT_dom"/>
</dbReference>
<reference evidence="7 8" key="2">
    <citation type="journal article" date="2016" name="Genome Announc.">
        <title>Complete Genome Sequence of a Strain of Azospirillum thiophilum Isolated from a Sulfide Spring.</title>
        <authorList>
            <person name="Fomenkov A."/>
            <person name="Vincze T."/>
            <person name="Grabovich M."/>
            <person name="Anton B.P."/>
            <person name="Dubinina G."/>
            <person name="Orlova M."/>
            <person name="Belousova E."/>
            <person name="Roberts R.J."/>
        </authorList>
    </citation>
    <scope>NUCLEOTIDE SEQUENCE [LARGE SCALE GENOMIC DNA]</scope>
    <source>
        <strain evidence="7 8">BV-S</strain>
    </source>
</reference>
<dbReference type="GO" id="GO:0016747">
    <property type="term" value="F:acyltransferase activity, transferring groups other than amino-acyl groups"/>
    <property type="evidence" value="ECO:0007669"/>
    <property type="project" value="InterPro"/>
</dbReference>
<reference evidence="8" key="1">
    <citation type="submission" date="2015-08" db="EMBL/GenBank/DDBJ databases">
        <title>Complete Genome Sequence of Azospirillum thiophilum BV-S.</title>
        <authorList>
            <person name="Fomenkov A."/>
            <person name="Vincze T."/>
            <person name="Grabovich M."/>
            <person name="Dubinina G."/>
            <person name="Orlova M."/>
            <person name="Belousova E."/>
            <person name="Roberts R.J."/>
        </authorList>
    </citation>
    <scope>NUCLEOTIDE SEQUENCE [LARGE SCALE GENOMIC DNA]</scope>
    <source>
        <strain evidence="8">BV-S</strain>
    </source>
</reference>
<accession>A0AAC8W033</accession>
<evidence type="ECO:0000256" key="2">
    <source>
        <dbReference type="ARBA" id="ARBA00022649"/>
    </source>
</evidence>
<dbReference type="Pfam" id="PF00583">
    <property type="entry name" value="Acetyltransf_1"/>
    <property type="match status" value="1"/>
</dbReference>
<keyword evidence="4" id="KW-0012">Acyltransferase</keyword>
<dbReference type="RefSeq" id="WP_045583225.1">
    <property type="nucleotide sequence ID" value="NZ_CP012402.1"/>
</dbReference>
<keyword evidence="8" id="KW-1185">Reference proteome</keyword>
<evidence type="ECO:0000256" key="5">
    <source>
        <dbReference type="ARBA" id="ARBA00049880"/>
    </source>
</evidence>
<evidence type="ECO:0000313" key="7">
    <source>
        <dbReference type="EMBL" id="ALG72552.1"/>
    </source>
</evidence>
<proteinExistence type="predicted"/>
<dbReference type="Proteomes" id="UP000069935">
    <property type="component" value="Chromosome 2"/>
</dbReference>
<evidence type="ECO:0000256" key="1">
    <source>
        <dbReference type="ARBA" id="ARBA00022491"/>
    </source>
</evidence>
<sequence>MGPVIEPLSPRHDRRTFACGKADLDHWFRQRADRDAHKGTRVFVAVDDTLGVVGVYSLNFITLALENLPQTQAHLLPWPGSAPAALIGSLARDLRVHGQGIGARLLVDAIHRVLGAAKTLPLIAVIAEVNDAHAAAFYDSFGFRPFPRIPERAFLLTASVMTALNGQKP</sequence>